<protein>
    <submittedName>
        <fullName evidence="2">Flp pilus assembly protein TadB</fullName>
    </submittedName>
</protein>
<sequence length="142" mass="15548">MSADVVKIAVTAVASLLVGFVLFQLQRGGRRRRLRVEIREELELLKLVDEGTEPHKRIRAHVDGLLEKYAAEPQERVAEAPGTAWAPLAAVIALVGAVLWSALPDTSWVAVVSVVAAITGSFGAAFLERRNAKWQKSRGLRR</sequence>
<name>A0A853BXB9_9ACTN</name>
<organism evidence="2 3">
    <name type="scientific">Nocardioides thalensis</name>
    <dbReference type="NCBI Taxonomy" id="1914755"/>
    <lineage>
        <taxon>Bacteria</taxon>
        <taxon>Bacillati</taxon>
        <taxon>Actinomycetota</taxon>
        <taxon>Actinomycetes</taxon>
        <taxon>Propionibacteriales</taxon>
        <taxon>Nocardioidaceae</taxon>
        <taxon>Nocardioides</taxon>
    </lineage>
</organism>
<evidence type="ECO:0000256" key="1">
    <source>
        <dbReference type="SAM" id="Phobius"/>
    </source>
</evidence>
<gene>
    <name evidence="2" type="ORF">HNR19_000309</name>
</gene>
<accession>A0A853BXB9</accession>
<dbReference type="Proteomes" id="UP000530424">
    <property type="component" value="Unassembled WGS sequence"/>
</dbReference>
<dbReference type="EMBL" id="JACCFP010000001">
    <property type="protein sequence ID" value="NYI99610.1"/>
    <property type="molecule type" value="Genomic_DNA"/>
</dbReference>
<feature type="transmembrane region" description="Helical" evidence="1">
    <location>
        <begin position="108"/>
        <end position="127"/>
    </location>
</feature>
<dbReference type="RefSeq" id="WP_179666240.1">
    <property type="nucleotide sequence ID" value="NZ_JACCFP010000001.1"/>
</dbReference>
<comment type="caution">
    <text evidence="2">The sequence shown here is derived from an EMBL/GenBank/DDBJ whole genome shotgun (WGS) entry which is preliminary data.</text>
</comment>
<evidence type="ECO:0000313" key="2">
    <source>
        <dbReference type="EMBL" id="NYI99610.1"/>
    </source>
</evidence>
<reference evidence="2 3" key="1">
    <citation type="submission" date="2020-07" db="EMBL/GenBank/DDBJ databases">
        <title>Sequencing the genomes of 1000 actinobacteria strains.</title>
        <authorList>
            <person name="Klenk H.-P."/>
        </authorList>
    </citation>
    <scope>NUCLEOTIDE SEQUENCE [LARGE SCALE GENOMIC DNA]</scope>
    <source>
        <strain evidence="2 3">DSM 103833</strain>
    </source>
</reference>
<keyword evidence="1" id="KW-0472">Membrane</keyword>
<keyword evidence="3" id="KW-1185">Reference proteome</keyword>
<feature type="transmembrane region" description="Helical" evidence="1">
    <location>
        <begin position="6"/>
        <end position="25"/>
    </location>
</feature>
<evidence type="ECO:0000313" key="3">
    <source>
        <dbReference type="Proteomes" id="UP000530424"/>
    </source>
</evidence>
<feature type="transmembrane region" description="Helical" evidence="1">
    <location>
        <begin position="84"/>
        <end position="102"/>
    </location>
</feature>
<keyword evidence="1" id="KW-1133">Transmembrane helix</keyword>
<keyword evidence="1" id="KW-0812">Transmembrane</keyword>
<proteinExistence type="predicted"/>
<dbReference type="AlphaFoldDB" id="A0A853BXB9"/>